<dbReference type="Proteomes" id="UP000198518">
    <property type="component" value="Unassembled WGS sequence"/>
</dbReference>
<feature type="transmembrane region" description="Helical" evidence="1">
    <location>
        <begin position="62"/>
        <end position="83"/>
    </location>
</feature>
<dbReference type="Pfam" id="PF26402">
    <property type="entry name" value="DUF8100"/>
    <property type="match status" value="1"/>
</dbReference>
<evidence type="ECO:0000313" key="4">
    <source>
        <dbReference type="Proteomes" id="UP000198518"/>
    </source>
</evidence>
<evidence type="ECO:0000313" key="3">
    <source>
        <dbReference type="EMBL" id="SEV98305.1"/>
    </source>
</evidence>
<proteinExistence type="predicted"/>
<feature type="domain" description="DUF8100" evidence="2">
    <location>
        <begin position="52"/>
        <end position="178"/>
    </location>
</feature>
<sequence length="184" mass="19389">MAAVVPLALLGGALALVVGYDTLAVIFACLASIGVLGYRLVPRYAYLYEIPTEVDRSSSRTFFASLYKLAIFCAASVTLGYFWVVFDWVTVATLVGPPPTLPLAALSVLPGVFLGAGVPLLAQRDIVFHRLEGSQTGQFVGNTITFGSLLSLLTWARGAVSGFVAAYVVSRLAVLVGWQVAAGD</sequence>
<dbReference type="RefSeq" id="WP_143052140.1">
    <property type="nucleotide sequence ID" value="NZ_FOJA01000001.1"/>
</dbReference>
<keyword evidence="1" id="KW-0472">Membrane</keyword>
<dbReference type="STRING" id="355548.SAMN04487945_0729"/>
<feature type="transmembrane region" description="Helical" evidence="1">
    <location>
        <begin position="25"/>
        <end position="41"/>
    </location>
</feature>
<accession>A0A1I0NBG7</accession>
<name>A0A1I0NBG7_9EURY</name>
<keyword evidence="4" id="KW-1185">Reference proteome</keyword>
<protein>
    <recommendedName>
        <fullName evidence="2">DUF8100 domain-containing protein</fullName>
    </recommendedName>
</protein>
<feature type="transmembrane region" description="Helical" evidence="1">
    <location>
        <begin position="103"/>
        <end position="122"/>
    </location>
</feature>
<keyword evidence="1" id="KW-1133">Transmembrane helix</keyword>
<dbReference type="AlphaFoldDB" id="A0A1I0NBG7"/>
<evidence type="ECO:0000259" key="2">
    <source>
        <dbReference type="Pfam" id="PF26402"/>
    </source>
</evidence>
<organism evidence="3 4">
    <name type="scientific">Halobacterium jilantaiense</name>
    <dbReference type="NCBI Taxonomy" id="355548"/>
    <lineage>
        <taxon>Archaea</taxon>
        <taxon>Methanobacteriati</taxon>
        <taxon>Methanobacteriota</taxon>
        <taxon>Stenosarchaea group</taxon>
        <taxon>Halobacteria</taxon>
        <taxon>Halobacteriales</taxon>
        <taxon>Halobacteriaceae</taxon>
        <taxon>Halobacterium</taxon>
    </lineage>
</organism>
<dbReference type="EMBL" id="FOJA01000001">
    <property type="protein sequence ID" value="SEV98305.1"/>
    <property type="molecule type" value="Genomic_DNA"/>
</dbReference>
<evidence type="ECO:0000256" key="1">
    <source>
        <dbReference type="SAM" id="Phobius"/>
    </source>
</evidence>
<keyword evidence="1" id="KW-0812">Transmembrane</keyword>
<gene>
    <name evidence="3" type="ORF">SAMN04487945_0729</name>
</gene>
<reference evidence="3 4" key="1">
    <citation type="submission" date="2016-10" db="EMBL/GenBank/DDBJ databases">
        <authorList>
            <person name="de Groot N.N."/>
        </authorList>
    </citation>
    <scope>NUCLEOTIDE SEQUENCE [LARGE SCALE GENOMIC DNA]</scope>
    <source>
        <strain evidence="3 4">CGMCC 1.5337</strain>
    </source>
</reference>
<dbReference type="InterPro" id="IPR058413">
    <property type="entry name" value="DUF8100"/>
</dbReference>